<evidence type="ECO:0000313" key="2">
    <source>
        <dbReference type="Proteomes" id="UP000762676"/>
    </source>
</evidence>
<evidence type="ECO:0008006" key="3">
    <source>
        <dbReference type="Google" id="ProtNLM"/>
    </source>
</evidence>
<dbReference type="AlphaFoldDB" id="A0AAV4JYA4"/>
<name>A0AAV4JYA4_9GAST</name>
<comment type="caution">
    <text evidence="1">The sequence shown here is derived from an EMBL/GenBank/DDBJ whole genome shotgun (WGS) entry which is preliminary data.</text>
</comment>
<dbReference type="Proteomes" id="UP000762676">
    <property type="component" value="Unassembled WGS sequence"/>
</dbReference>
<reference evidence="1 2" key="1">
    <citation type="journal article" date="2021" name="Elife">
        <title>Chloroplast acquisition without the gene transfer in kleptoplastic sea slugs, Plakobranchus ocellatus.</title>
        <authorList>
            <person name="Maeda T."/>
            <person name="Takahashi S."/>
            <person name="Yoshida T."/>
            <person name="Shimamura S."/>
            <person name="Takaki Y."/>
            <person name="Nagai Y."/>
            <person name="Toyoda A."/>
            <person name="Suzuki Y."/>
            <person name="Arimoto A."/>
            <person name="Ishii H."/>
            <person name="Satoh N."/>
            <person name="Nishiyama T."/>
            <person name="Hasebe M."/>
            <person name="Maruyama T."/>
            <person name="Minagawa J."/>
            <person name="Obokata J."/>
            <person name="Shigenobu S."/>
        </authorList>
    </citation>
    <scope>NUCLEOTIDE SEQUENCE [LARGE SCALE GENOMIC DNA]</scope>
</reference>
<keyword evidence="2" id="KW-1185">Reference proteome</keyword>
<proteinExistence type="predicted"/>
<protein>
    <recommendedName>
        <fullName evidence="3">CUE domain-containing protein</fullName>
    </recommendedName>
</protein>
<accession>A0AAV4JYA4</accession>
<organism evidence="1 2">
    <name type="scientific">Elysia marginata</name>
    <dbReference type="NCBI Taxonomy" id="1093978"/>
    <lineage>
        <taxon>Eukaryota</taxon>
        <taxon>Metazoa</taxon>
        <taxon>Spiralia</taxon>
        <taxon>Lophotrochozoa</taxon>
        <taxon>Mollusca</taxon>
        <taxon>Gastropoda</taxon>
        <taxon>Heterobranchia</taxon>
        <taxon>Euthyneura</taxon>
        <taxon>Panpulmonata</taxon>
        <taxon>Sacoglossa</taxon>
        <taxon>Placobranchoidea</taxon>
        <taxon>Plakobranchidae</taxon>
        <taxon>Elysia</taxon>
    </lineage>
</organism>
<evidence type="ECO:0000313" key="1">
    <source>
        <dbReference type="EMBL" id="GFS26690.1"/>
    </source>
</evidence>
<dbReference type="EMBL" id="BMAT01014145">
    <property type="protein sequence ID" value="GFS26690.1"/>
    <property type="molecule type" value="Genomic_DNA"/>
</dbReference>
<sequence>MRSLNHDPVTLFRALFLNQLPPDVLRILAQTPDADLDTLAKTADGIMDVEFAAAATRSVQNTYPIEVTQEEQAKAESRLALISQVNEAYQADMRKPVCAVISTCGTVPADPSDVTA</sequence>
<gene>
    <name evidence="1" type="ORF">ElyMa_007061800</name>
</gene>